<organism evidence="1 2">
    <name type="scientific">Nonomuraea aridisoli</name>
    <dbReference type="NCBI Taxonomy" id="2070368"/>
    <lineage>
        <taxon>Bacteria</taxon>
        <taxon>Bacillati</taxon>
        <taxon>Actinomycetota</taxon>
        <taxon>Actinomycetes</taxon>
        <taxon>Streptosporangiales</taxon>
        <taxon>Streptosporangiaceae</taxon>
        <taxon>Nonomuraea</taxon>
    </lineage>
</organism>
<dbReference type="InterPro" id="IPR032466">
    <property type="entry name" value="Metal_Hydrolase"/>
</dbReference>
<protein>
    <submittedName>
        <fullName evidence="1">Uncharacterized protein</fullName>
    </submittedName>
</protein>
<sequence length="65" mass="6798">MRGVVRGGSVFDGTGMTVLFDCHVHTTLDGPSALDQVERPFSYQFCVAARNLGLVLGGGVTTVLA</sequence>
<reference evidence="1 2" key="1">
    <citation type="submission" date="2018-01" db="EMBL/GenBank/DDBJ databases">
        <title>Draft genome sequence of Nonomuraea sp. KC333.</title>
        <authorList>
            <person name="Sahin N."/>
            <person name="Saygin H."/>
            <person name="Ay H."/>
        </authorList>
    </citation>
    <scope>NUCLEOTIDE SEQUENCE [LARGE SCALE GENOMIC DNA]</scope>
    <source>
        <strain evidence="1 2">KC333</strain>
    </source>
</reference>
<dbReference type="Gene3D" id="3.20.20.140">
    <property type="entry name" value="Metal-dependent hydrolases"/>
    <property type="match status" value="1"/>
</dbReference>
<dbReference type="Proteomes" id="UP000249304">
    <property type="component" value="Unassembled WGS sequence"/>
</dbReference>
<dbReference type="InterPro" id="IPR011059">
    <property type="entry name" value="Metal-dep_hydrolase_composite"/>
</dbReference>
<name>A0A2W2EXZ5_9ACTN</name>
<dbReference type="RefSeq" id="WP_111176758.1">
    <property type="nucleotide sequence ID" value="NZ_POUD01000014.1"/>
</dbReference>
<dbReference type="EMBL" id="POUD01000014">
    <property type="protein sequence ID" value="PZG21739.1"/>
    <property type="molecule type" value="Genomic_DNA"/>
</dbReference>
<comment type="caution">
    <text evidence="1">The sequence shown here is derived from an EMBL/GenBank/DDBJ whole genome shotgun (WGS) entry which is preliminary data.</text>
</comment>
<dbReference type="Gene3D" id="2.30.40.10">
    <property type="entry name" value="Urease, subunit C, domain 1"/>
    <property type="match status" value="1"/>
</dbReference>
<dbReference type="SUPFAM" id="SSF51556">
    <property type="entry name" value="Metallo-dependent hydrolases"/>
    <property type="match status" value="1"/>
</dbReference>
<evidence type="ECO:0000313" key="1">
    <source>
        <dbReference type="EMBL" id="PZG21739.1"/>
    </source>
</evidence>
<evidence type="ECO:0000313" key="2">
    <source>
        <dbReference type="Proteomes" id="UP000249304"/>
    </source>
</evidence>
<accession>A0A2W2EXZ5</accession>
<dbReference type="OrthoDB" id="9776455at2"/>
<dbReference type="AlphaFoldDB" id="A0A2W2EXZ5"/>
<dbReference type="GO" id="GO:0016810">
    <property type="term" value="F:hydrolase activity, acting on carbon-nitrogen (but not peptide) bonds"/>
    <property type="evidence" value="ECO:0007669"/>
    <property type="project" value="InterPro"/>
</dbReference>
<gene>
    <name evidence="1" type="ORF">C1J01_05650</name>
</gene>
<keyword evidence="2" id="KW-1185">Reference proteome</keyword>
<proteinExistence type="predicted"/>